<dbReference type="AlphaFoldDB" id="A0AA88YCZ4"/>
<evidence type="ECO:0000256" key="5">
    <source>
        <dbReference type="ARBA" id="ARBA00023319"/>
    </source>
</evidence>
<keyword evidence="3" id="KW-1015">Disulfide bond</keyword>
<comment type="caution">
    <text evidence="8">The sequence shown here is derived from an EMBL/GenBank/DDBJ whole genome shotgun (WGS) entry which is preliminary data.</text>
</comment>
<evidence type="ECO:0000256" key="4">
    <source>
        <dbReference type="ARBA" id="ARBA00023180"/>
    </source>
</evidence>
<comment type="subcellular location">
    <subcellularLocation>
        <location evidence="1">Membrane</location>
        <topology evidence="1">Single-pass type I membrane protein</topology>
    </subcellularLocation>
</comment>
<dbReference type="InterPro" id="IPR036179">
    <property type="entry name" value="Ig-like_dom_sf"/>
</dbReference>
<feature type="region of interest" description="Disordered" evidence="6">
    <location>
        <begin position="1"/>
        <end position="42"/>
    </location>
</feature>
<evidence type="ECO:0000313" key="8">
    <source>
        <dbReference type="EMBL" id="KAK3094110.1"/>
    </source>
</evidence>
<dbReference type="Proteomes" id="UP001186944">
    <property type="component" value="Unassembled WGS sequence"/>
</dbReference>
<feature type="compositionally biased region" description="Low complexity" evidence="6">
    <location>
        <begin position="29"/>
        <end position="42"/>
    </location>
</feature>
<keyword evidence="4" id="KW-0325">Glycoprotein</keyword>
<keyword evidence="9" id="KW-1185">Reference proteome</keyword>
<protein>
    <recommendedName>
        <fullName evidence="7">Ig-like domain-containing protein</fullName>
    </recommendedName>
</protein>
<dbReference type="PANTHER" id="PTHR11640">
    <property type="entry name" value="NEPHRIN"/>
    <property type="match status" value="1"/>
</dbReference>
<organism evidence="8 9">
    <name type="scientific">Pinctada imbricata</name>
    <name type="common">Atlantic pearl-oyster</name>
    <name type="synonym">Pinctada martensii</name>
    <dbReference type="NCBI Taxonomy" id="66713"/>
    <lineage>
        <taxon>Eukaryota</taxon>
        <taxon>Metazoa</taxon>
        <taxon>Spiralia</taxon>
        <taxon>Lophotrochozoa</taxon>
        <taxon>Mollusca</taxon>
        <taxon>Bivalvia</taxon>
        <taxon>Autobranchia</taxon>
        <taxon>Pteriomorphia</taxon>
        <taxon>Pterioida</taxon>
        <taxon>Pterioidea</taxon>
        <taxon>Pteriidae</taxon>
        <taxon>Pinctada</taxon>
    </lineage>
</organism>
<evidence type="ECO:0000256" key="1">
    <source>
        <dbReference type="ARBA" id="ARBA00004479"/>
    </source>
</evidence>
<feature type="domain" description="Ig-like" evidence="7">
    <location>
        <begin position="204"/>
        <end position="295"/>
    </location>
</feature>
<evidence type="ECO:0000256" key="6">
    <source>
        <dbReference type="SAM" id="MobiDB-lite"/>
    </source>
</evidence>
<evidence type="ECO:0000259" key="7">
    <source>
        <dbReference type="PROSITE" id="PS50835"/>
    </source>
</evidence>
<gene>
    <name evidence="8" type="ORF">FSP39_024236</name>
</gene>
<dbReference type="Pfam" id="PF00047">
    <property type="entry name" value="ig"/>
    <property type="match status" value="1"/>
</dbReference>
<dbReference type="InterPro" id="IPR003599">
    <property type="entry name" value="Ig_sub"/>
</dbReference>
<evidence type="ECO:0000256" key="3">
    <source>
        <dbReference type="ARBA" id="ARBA00023157"/>
    </source>
</evidence>
<feature type="domain" description="Ig-like" evidence="7">
    <location>
        <begin position="14"/>
        <end position="101"/>
    </location>
</feature>
<dbReference type="InterPro" id="IPR013783">
    <property type="entry name" value="Ig-like_fold"/>
</dbReference>
<dbReference type="EMBL" id="VSWD01000009">
    <property type="protein sequence ID" value="KAK3094110.1"/>
    <property type="molecule type" value="Genomic_DNA"/>
</dbReference>
<sequence length="299" mass="32265">MITHLTFIDKPTTPQISPTTVEAGHRETMTCTSTSTSTPSPTGQAMLYTWKVNNGTLSDPRFTTSANTLTINPVRKEDKDILFQCKARENQGLSSDTTAIILTVHYSPQGKPVMLFSTMTYVTGSTIALSCSITEDGNPRVTWTWKCGSRTFNNGIITSVGQSNLTMVVTKTDNNQPCTCTASSSVGSYSQTCDPAVLDIRYSPQGKPVMSYNTLTHLLGSNIVLSCSILDDGNPQATWTWKCGNRTFNSGITNSVGRSNLTFVATMAENNQPCTCTASSPLGSYSQTSDPAVLDIRCK</sequence>
<evidence type="ECO:0000313" key="9">
    <source>
        <dbReference type="Proteomes" id="UP001186944"/>
    </source>
</evidence>
<feature type="domain" description="Ig-like" evidence="7">
    <location>
        <begin position="108"/>
        <end position="190"/>
    </location>
</feature>
<evidence type="ECO:0000256" key="2">
    <source>
        <dbReference type="ARBA" id="ARBA00023136"/>
    </source>
</evidence>
<dbReference type="Gene3D" id="2.60.40.10">
    <property type="entry name" value="Immunoglobulins"/>
    <property type="match status" value="3"/>
</dbReference>
<dbReference type="Pfam" id="PF07679">
    <property type="entry name" value="I-set"/>
    <property type="match status" value="1"/>
</dbReference>
<dbReference type="GO" id="GO:0016020">
    <property type="term" value="C:membrane"/>
    <property type="evidence" value="ECO:0007669"/>
    <property type="project" value="UniProtKB-SubCell"/>
</dbReference>
<dbReference type="SMART" id="SM00409">
    <property type="entry name" value="IG"/>
    <property type="match status" value="3"/>
</dbReference>
<name>A0AA88YCZ4_PINIB</name>
<accession>A0AA88YCZ4</accession>
<keyword evidence="5" id="KW-0393">Immunoglobulin domain</keyword>
<keyword evidence="2" id="KW-0472">Membrane</keyword>
<reference evidence="8" key="1">
    <citation type="submission" date="2019-08" db="EMBL/GenBank/DDBJ databases">
        <title>The improved chromosome-level genome for the pearl oyster Pinctada fucata martensii using PacBio sequencing and Hi-C.</title>
        <authorList>
            <person name="Zheng Z."/>
        </authorList>
    </citation>
    <scope>NUCLEOTIDE SEQUENCE</scope>
    <source>
        <strain evidence="8">ZZ-2019</strain>
        <tissue evidence="8">Adductor muscle</tissue>
    </source>
</reference>
<dbReference type="SUPFAM" id="SSF48726">
    <property type="entry name" value="Immunoglobulin"/>
    <property type="match status" value="3"/>
</dbReference>
<dbReference type="InterPro" id="IPR007110">
    <property type="entry name" value="Ig-like_dom"/>
</dbReference>
<dbReference type="InterPro" id="IPR013151">
    <property type="entry name" value="Immunoglobulin_dom"/>
</dbReference>
<dbReference type="PROSITE" id="PS50835">
    <property type="entry name" value="IG_LIKE"/>
    <property type="match status" value="3"/>
</dbReference>
<dbReference type="InterPro" id="IPR051275">
    <property type="entry name" value="Cell_adhesion_signaling"/>
</dbReference>
<proteinExistence type="predicted"/>
<dbReference type="InterPro" id="IPR013098">
    <property type="entry name" value="Ig_I-set"/>
</dbReference>